<dbReference type="Proteomes" id="UP000077115">
    <property type="component" value="Unassembled WGS sequence"/>
</dbReference>
<evidence type="ECO:0000313" key="2">
    <source>
        <dbReference type="Proteomes" id="UP000077115"/>
    </source>
</evidence>
<accession>A0A177WC69</accession>
<name>A0A177WC69_BATDL</name>
<organism evidence="1 2">
    <name type="scientific">Batrachochytrium dendrobatidis (strain JEL423)</name>
    <dbReference type="NCBI Taxonomy" id="403673"/>
    <lineage>
        <taxon>Eukaryota</taxon>
        <taxon>Fungi</taxon>
        <taxon>Fungi incertae sedis</taxon>
        <taxon>Chytridiomycota</taxon>
        <taxon>Chytridiomycota incertae sedis</taxon>
        <taxon>Chytridiomycetes</taxon>
        <taxon>Rhizophydiales</taxon>
        <taxon>Rhizophydiales incertae sedis</taxon>
        <taxon>Batrachochytrium</taxon>
    </lineage>
</organism>
<proteinExistence type="predicted"/>
<protein>
    <submittedName>
        <fullName evidence="1">Uncharacterized protein</fullName>
    </submittedName>
</protein>
<reference evidence="1 2" key="2">
    <citation type="submission" date="2016-05" db="EMBL/GenBank/DDBJ databases">
        <title>Lineage-specific infection strategies underlie the spectrum of fungal disease in amphibians.</title>
        <authorList>
            <person name="Cuomo C.A."/>
            <person name="Farrer R.A."/>
            <person name="James T."/>
            <person name="Longcore J."/>
            <person name="Birren B."/>
        </authorList>
    </citation>
    <scope>NUCLEOTIDE SEQUENCE [LARGE SCALE GENOMIC DNA]</scope>
    <source>
        <strain evidence="1 2">JEL423</strain>
    </source>
</reference>
<reference evidence="1 2" key="1">
    <citation type="submission" date="2006-10" db="EMBL/GenBank/DDBJ databases">
        <title>The Genome Sequence of Batrachochytrium dendrobatidis JEL423.</title>
        <authorList>
            <consortium name="The Broad Institute Genome Sequencing Platform"/>
            <person name="Birren B."/>
            <person name="Lander E."/>
            <person name="Galagan J."/>
            <person name="Cuomo C."/>
            <person name="Devon K."/>
            <person name="Jaffe D."/>
            <person name="Butler J."/>
            <person name="Alvarez P."/>
            <person name="Gnerre S."/>
            <person name="Grabherr M."/>
            <person name="Kleber M."/>
            <person name="Mauceli E."/>
            <person name="Brockman W."/>
            <person name="Young S."/>
            <person name="LaButti K."/>
            <person name="Sykes S."/>
            <person name="DeCaprio D."/>
            <person name="Crawford M."/>
            <person name="Koehrsen M."/>
            <person name="Engels R."/>
            <person name="Montgomery P."/>
            <person name="Pearson M."/>
            <person name="Howarth C."/>
            <person name="Larson L."/>
            <person name="White J."/>
            <person name="O'Leary S."/>
            <person name="Kodira C."/>
            <person name="Zeng Q."/>
            <person name="Yandava C."/>
            <person name="Alvarado L."/>
            <person name="Longcore J."/>
            <person name="James T."/>
        </authorList>
    </citation>
    <scope>NUCLEOTIDE SEQUENCE [LARGE SCALE GENOMIC DNA]</scope>
    <source>
        <strain evidence="1 2">JEL423</strain>
    </source>
</reference>
<gene>
    <name evidence="1" type="ORF">BDEG_21694</name>
</gene>
<dbReference type="EMBL" id="DS022301">
    <property type="protein sequence ID" value="OAJ37698.1"/>
    <property type="molecule type" value="Genomic_DNA"/>
</dbReference>
<dbReference type="VEuPathDB" id="FungiDB:BDEG_21694"/>
<sequence length="105" mass="11951">MMLHGQQIRRVQHYKYLDVVLHEPLYHTMRLDYNQVAVSNSMLVLSGSCKPSTHNQLLDTNILSSHSSNDHSCAWCIDCQLTMPTPTHSTMIMVTSHHADLFDNG</sequence>
<dbReference type="AlphaFoldDB" id="A0A177WC69"/>
<evidence type="ECO:0000313" key="1">
    <source>
        <dbReference type="EMBL" id="OAJ37698.1"/>
    </source>
</evidence>